<protein>
    <submittedName>
        <fullName evidence="2">Uncharacterized protein</fullName>
    </submittedName>
</protein>
<feature type="region of interest" description="Disordered" evidence="1">
    <location>
        <begin position="325"/>
        <end position="383"/>
    </location>
</feature>
<evidence type="ECO:0000256" key="1">
    <source>
        <dbReference type="SAM" id="MobiDB-lite"/>
    </source>
</evidence>
<feature type="compositionally biased region" description="Polar residues" evidence="1">
    <location>
        <begin position="327"/>
        <end position="350"/>
    </location>
</feature>
<organism evidence="2 3">
    <name type="scientific">Anas platyrhynchos</name>
    <name type="common">Mallard</name>
    <name type="synonym">Anas boschas</name>
    <dbReference type="NCBI Taxonomy" id="8839"/>
    <lineage>
        <taxon>Eukaryota</taxon>
        <taxon>Metazoa</taxon>
        <taxon>Chordata</taxon>
        <taxon>Craniata</taxon>
        <taxon>Vertebrata</taxon>
        <taxon>Euteleostomi</taxon>
        <taxon>Archelosauria</taxon>
        <taxon>Archosauria</taxon>
        <taxon>Dinosauria</taxon>
        <taxon>Saurischia</taxon>
        <taxon>Theropoda</taxon>
        <taxon>Coelurosauria</taxon>
        <taxon>Aves</taxon>
        <taxon>Neognathae</taxon>
        <taxon>Galloanserae</taxon>
        <taxon>Anseriformes</taxon>
        <taxon>Anatidae</taxon>
        <taxon>Anatinae</taxon>
        <taxon>Anas</taxon>
    </lineage>
</organism>
<dbReference type="Proteomes" id="UP000296049">
    <property type="component" value="Unassembled WGS sequence"/>
</dbReference>
<sequence length="383" mass="40312">MWLLLAPRPHVRLQCQTFQEAPPGRQHRPTTPPSARLPVPFCTPLSGRSSSHGSAARGNLAAGRRLQTCSPEHLGGAGKSSAPRSATQPVVPADGHGILLLSPPVRPSCPGATLGRSMPANGSSSRAFTAIRKRSQISVCAHAAHTKPPWHQQHGCWEGASTRRGRAASQPVQRQRCSTAGGGRGQLDLKHVLEHGLERGRAAQLRFQFLQKPGLGERPPELTRVDLGSRKPVLHDQFLAAASSLPLVVLRLNCSTGYFYTRASSADLVTRISAWICSSSVSLGRHMAAGHAAALPLSGGAFSAPDAFNTFCCCSLSGGKAAPSTPGLLSSSTRSWADTSHGTSPTSTLPSEGYGARRINLGAHNPNKPQARDSPKPLLAVKG</sequence>
<accession>R0K7I5</accession>
<evidence type="ECO:0000313" key="2">
    <source>
        <dbReference type="EMBL" id="EOB05747.1"/>
    </source>
</evidence>
<proteinExistence type="predicted"/>
<reference evidence="3" key="1">
    <citation type="journal article" date="2013" name="Nat. Genet.">
        <title>The duck genome and transcriptome provide insight into an avian influenza virus reservoir species.</title>
        <authorList>
            <person name="Huang Y."/>
            <person name="Li Y."/>
            <person name="Burt D.W."/>
            <person name="Chen H."/>
            <person name="Zhang Y."/>
            <person name="Qian W."/>
            <person name="Kim H."/>
            <person name="Gan S."/>
            <person name="Zhao Y."/>
            <person name="Li J."/>
            <person name="Yi K."/>
            <person name="Feng H."/>
            <person name="Zhu P."/>
            <person name="Li B."/>
            <person name="Liu Q."/>
            <person name="Fairley S."/>
            <person name="Magor K.E."/>
            <person name="Du Z."/>
            <person name="Hu X."/>
            <person name="Goodman L."/>
            <person name="Tafer H."/>
            <person name="Vignal A."/>
            <person name="Lee T."/>
            <person name="Kim K.W."/>
            <person name="Sheng Z."/>
            <person name="An Y."/>
            <person name="Searle S."/>
            <person name="Herrero J."/>
            <person name="Groenen M.A."/>
            <person name="Crooijmans R.P."/>
            <person name="Faraut T."/>
            <person name="Cai Q."/>
            <person name="Webster R.G."/>
            <person name="Aldridge J.R."/>
            <person name="Warren W.C."/>
            <person name="Bartschat S."/>
            <person name="Kehr S."/>
            <person name="Marz M."/>
            <person name="Stadler P.F."/>
            <person name="Smith J."/>
            <person name="Kraus R.H."/>
            <person name="Zhao Y."/>
            <person name="Ren L."/>
            <person name="Fei J."/>
            <person name="Morisson M."/>
            <person name="Kaiser P."/>
            <person name="Griffin D.K."/>
            <person name="Rao M."/>
            <person name="Pitel F."/>
            <person name="Wang J."/>
            <person name="Li N."/>
        </authorList>
    </citation>
    <scope>NUCLEOTIDE SEQUENCE [LARGE SCALE GENOMIC DNA]</scope>
</reference>
<dbReference type="EMBL" id="KB742665">
    <property type="protein sequence ID" value="EOB05747.1"/>
    <property type="molecule type" value="Genomic_DNA"/>
</dbReference>
<gene>
    <name evidence="2" type="ORF">Anapl_15355</name>
</gene>
<keyword evidence="3" id="KW-1185">Reference proteome</keyword>
<feature type="region of interest" description="Disordered" evidence="1">
    <location>
        <begin position="69"/>
        <end position="104"/>
    </location>
</feature>
<name>R0K7I5_ANAPL</name>
<dbReference type="AlphaFoldDB" id="R0K7I5"/>
<feature type="region of interest" description="Disordered" evidence="1">
    <location>
        <begin position="19"/>
        <end position="38"/>
    </location>
</feature>
<evidence type="ECO:0000313" key="3">
    <source>
        <dbReference type="Proteomes" id="UP000296049"/>
    </source>
</evidence>